<sequence length="78" mass="8760">MVEEILEAFPSGVRVFPPCAERCSTVIHFISDGSLSPLWILAYPVATGIRISLGVLSFRVEEQISHRVEHPSYKDFDI</sequence>
<dbReference type="Proteomes" id="UP000054248">
    <property type="component" value="Unassembled WGS sequence"/>
</dbReference>
<accession>A0A0C3QCH5</accession>
<proteinExistence type="predicted"/>
<gene>
    <name evidence="1" type="ORF">M407DRAFT_243063</name>
</gene>
<reference evidence="2" key="2">
    <citation type="submission" date="2015-01" db="EMBL/GenBank/DDBJ databases">
        <title>Evolutionary Origins and Diversification of the Mycorrhizal Mutualists.</title>
        <authorList>
            <consortium name="DOE Joint Genome Institute"/>
            <consortium name="Mycorrhizal Genomics Consortium"/>
            <person name="Kohler A."/>
            <person name="Kuo A."/>
            <person name="Nagy L.G."/>
            <person name="Floudas D."/>
            <person name="Copeland A."/>
            <person name="Barry K.W."/>
            <person name="Cichocki N."/>
            <person name="Veneault-Fourrey C."/>
            <person name="LaButti K."/>
            <person name="Lindquist E.A."/>
            <person name="Lipzen A."/>
            <person name="Lundell T."/>
            <person name="Morin E."/>
            <person name="Murat C."/>
            <person name="Riley R."/>
            <person name="Ohm R."/>
            <person name="Sun H."/>
            <person name="Tunlid A."/>
            <person name="Henrissat B."/>
            <person name="Grigoriev I.V."/>
            <person name="Hibbett D.S."/>
            <person name="Martin F."/>
        </authorList>
    </citation>
    <scope>NUCLEOTIDE SEQUENCE [LARGE SCALE GENOMIC DNA]</scope>
    <source>
        <strain evidence="2">MUT 4182</strain>
    </source>
</reference>
<organism evidence="1 2">
    <name type="scientific">Tulasnella calospora MUT 4182</name>
    <dbReference type="NCBI Taxonomy" id="1051891"/>
    <lineage>
        <taxon>Eukaryota</taxon>
        <taxon>Fungi</taxon>
        <taxon>Dikarya</taxon>
        <taxon>Basidiomycota</taxon>
        <taxon>Agaricomycotina</taxon>
        <taxon>Agaricomycetes</taxon>
        <taxon>Cantharellales</taxon>
        <taxon>Tulasnellaceae</taxon>
        <taxon>Tulasnella</taxon>
    </lineage>
</organism>
<keyword evidence="2" id="KW-1185">Reference proteome</keyword>
<dbReference type="HOGENOM" id="CLU_2623829_0_0_1"/>
<evidence type="ECO:0000313" key="2">
    <source>
        <dbReference type="Proteomes" id="UP000054248"/>
    </source>
</evidence>
<dbReference type="AlphaFoldDB" id="A0A0C3QCH5"/>
<dbReference type="EMBL" id="KN822995">
    <property type="protein sequence ID" value="KIO28410.1"/>
    <property type="molecule type" value="Genomic_DNA"/>
</dbReference>
<reference evidence="1 2" key="1">
    <citation type="submission" date="2014-04" db="EMBL/GenBank/DDBJ databases">
        <authorList>
            <consortium name="DOE Joint Genome Institute"/>
            <person name="Kuo A."/>
            <person name="Girlanda M."/>
            <person name="Perotto S."/>
            <person name="Kohler A."/>
            <person name="Nagy L.G."/>
            <person name="Floudas D."/>
            <person name="Copeland A."/>
            <person name="Barry K.W."/>
            <person name="Cichocki N."/>
            <person name="Veneault-Fourrey C."/>
            <person name="LaButti K."/>
            <person name="Lindquist E.A."/>
            <person name="Lipzen A."/>
            <person name="Lundell T."/>
            <person name="Morin E."/>
            <person name="Murat C."/>
            <person name="Sun H."/>
            <person name="Tunlid A."/>
            <person name="Henrissat B."/>
            <person name="Grigoriev I.V."/>
            <person name="Hibbett D.S."/>
            <person name="Martin F."/>
            <person name="Nordberg H.P."/>
            <person name="Cantor M.N."/>
            <person name="Hua S.X."/>
        </authorList>
    </citation>
    <scope>NUCLEOTIDE SEQUENCE [LARGE SCALE GENOMIC DNA]</scope>
    <source>
        <strain evidence="1 2">MUT 4182</strain>
    </source>
</reference>
<evidence type="ECO:0000313" key="1">
    <source>
        <dbReference type="EMBL" id="KIO28410.1"/>
    </source>
</evidence>
<name>A0A0C3QCH5_9AGAM</name>
<protein>
    <submittedName>
        <fullName evidence="1">Uncharacterized protein</fullName>
    </submittedName>
</protein>